<dbReference type="InterPro" id="IPR033242">
    <property type="entry name" value="PPP1R17"/>
</dbReference>
<keyword evidence="3" id="KW-1185">Reference proteome</keyword>
<dbReference type="Proteomes" id="UP001369086">
    <property type="component" value="Unassembled WGS sequence"/>
</dbReference>
<reference evidence="2 3" key="1">
    <citation type="submission" date="2021-05" db="EMBL/GenBank/DDBJ databases">
        <authorList>
            <person name="Zahm M."/>
            <person name="Klopp C."/>
            <person name="Cabau C."/>
            <person name="Kuhl H."/>
            <person name="Suciu R."/>
            <person name="Ciorpac M."/>
            <person name="Holostenco D."/>
            <person name="Gessner J."/>
            <person name="Wuertz S."/>
            <person name="Hohne C."/>
            <person name="Stock M."/>
            <person name="Gislard M."/>
            <person name="Lluch J."/>
            <person name="Milhes M."/>
            <person name="Lampietro C."/>
            <person name="Lopez Roques C."/>
            <person name="Donnadieu C."/>
            <person name="Du K."/>
            <person name="Schartl M."/>
            <person name="Guiguen Y."/>
        </authorList>
    </citation>
    <scope>NUCLEOTIDE SEQUENCE [LARGE SCALE GENOMIC DNA]</scope>
    <source>
        <strain evidence="2">Hh-F2</strain>
        <tissue evidence="2">Blood</tissue>
    </source>
</reference>
<dbReference type="PANTHER" id="PTHR15387:SF0">
    <property type="entry name" value="PROTEIN PHOSPHATASE 1 REGULATORY SUBUNIT 17"/>
    <property type="match status" value="1"/>
</dbReference>
<dbReference type="EMBL" id="JAHFZB010000003">
    <property type="protein sequence ID" value="KAK6492169.1"/>
    <property type="molecule type" value="Genomic_DNA"/>
</dbReference>
<dbReference type="PANTHER" id="PTHR15387">
    <property type="entry name" value="PROTEIN PHOSPHATASE 1 REGULATORY SUBUNIT 17"/>
    <property type="match status" value="1"/>
</dbReference>
<evidence type="ECO:0000256" key="1">
    <source>
        <dbReference type="SAM" id="MobiDB-lite"/>
    </source>
</evidence>
<organism evidence="2 3">
    <name type="scientific">Huso huso</name>
    <name type="common">Beluga</name>
    <name type="synonym">Acipenser huso</name>
    <dbReference type="NCBI Taxonomy" id="61971"/>
    <lineage>
        <taxon>Eukaryota</taxon>
        <taxon>Metazoa</taxon>
        <taxon>Chordata</taxon>
        <taxon>Craniata</taxon>
        <taxon>Vertebrata</taxon>
        <taxon>Euteleostomi</taxon>
        <taxon>Actinopterygii</taxon>
        <taxon>Chondrostei</taxon>
        <taxon>Acipenseriformes</taxon>
        <taxon>Acipenseridae</taxon>
        <taxon>Huso</taxon>
    </lineage>
</organism>
<sequence>MNIPTVNFFYKVRQEPWGLVERFYFLLRVVTLHLPPSQAGQVIFIMSTECVMTPEVQENRLNAQEQLYSKLSEKLIEDCKMDAEQKQDKGPPETQGPEQEQKKPRRKDTPVLYIHPVIPGVKLMKEENRAIFMEDEEKEWKN</sequence>
<evidence type="ECO:0000313" key="3">
    <source>
        <dbReference type="Proteomes" id="UP001369086"/>
    </source>
</evidence>
<evidence type="ECO:0000313" key="2">
    <source>
        <dbReference type="EMBL" id="KAK6492169.1"/>
    </source>
</evidence>
<name>A0ABR1A4Z6_HUSHU</name>
<comment type="caution">
    <text evidence="2">The sequence shown here is derived from an EMBL/GenBank/DDBJ whole genome shotgun (WGS) entry which is preliminary data.</text>
</comment>
<protein>
    <submittedName>
        <fullName evidence="2">Protein phosphatase 1 regulatory subunit 17-like</fullName>
    </submittedName>
</protein>
<accession>A0ABR1A4Z6</accession>
<proteinExistence type="predicted"/>
<feature type="compositionally biased region" description="Basic and acidic residues" evidence="1">
    <location>
        <begin position="79"/>
        <end position="91"/>
    </location>
</feature>
<feature type="region of interest" description="Disordered" evidence="1">
    <location>
        <begin position="79"/>
        <end position="113"/>
    </location>
</feature>
<gene>
    <name evidence="2" type="ORF">HHUSO_G4447</name>
</gene>